<evidence type="ECO:0000256" key="3">
    <source>
        <dbReference type="ARBA" id="ARBA00022692"/>
    </source>
</evidence>
<dbReference type="Pfam" id="PF07690">
    <property type="entry name" value="MFS_1"/>
    <property type="match status" value="1"/>
</dbReference>
<comment type="caution">
    <text evidence="8">The sequence shown here is derived from an EMBL/GenBank/DDBJ whole genome shotgun (WGS) entry which is preliminary data.</text>
</comment>
<feature type="transmembrane region" description="Helical" evidence="7">
    <location>
        <begin position="57"/>
        <end position="81"/>
    </location>
</feature>
<gene>
    <name evidence="8" type="ORF">B0H66DRAFT_544668</name>
</gene>
<dbReference type="AlphaFoldDB" id="A0AAE0ISZ1"/>
<name>A0AAE0ISZ1_9PEZI</name>
<feature type="region of interest" description="Disordered" evidence="6">
    <location>
        <begin position="210"/>
        <end position="253"/>
    </location>
</feature>
<reference evidence="8" key="1">
    <citation type="journal article" date="2023" name="Mol. Phylogenet. Evol.">
        <title>Genome-scale phylogeny and comparative genomics of the fungal order Sordariales.</title>
        <authorList>
            <person name="Hensen N."/>
            <person name="Bonometti L."/>
            <person name="Westerberg I."/>
            <person name="Brannstrom I.O."/>
            <person name="Guillou S."/>
            <person name="Cros-Aarteil S."/>
            <person name="Calhoun S."/>
            <person name="Haridas S."/>
            <person name="Kuo A."/>
            <person name="Mondo S."/>
            <person name="Pangilinan J."/>
            <person name="Riley R."/>
            <person name="LaButti K."/>
            <person name="Andreopoulos B."/>
            <person name="Lipzen A."/>
            <person name="Chen C."/>
            <person name="Yan M."/>
            <person name="Daum C."/>
            <person name="Ng V."/>
            <person name="Clum A."/>
            <person name="Steindorff A."/>
            <person name="Ohm R.A."/>
            <person name="Martin F."/>
            <person name="Silar P."/>
            <person name="Natvig D.O."/>
            <person name="Lalanne C."/>
            <person name="Gautier V."/>
            <person name="Ament-Velasquez S.L."/>
            <person name="Kruys A."/>
            <person name="Hutchinson M.I."/>
            <person name="Powell A.J."/>
            <person name="Barry K."/>
            <person name="Miller A.N."/>
            <person name="Grigoriev I.V."/>
            <person name="Debuchy R."/>
            <person name="Gladieux P."/>
            <person name="Hiltunen Thoren M."/>
            <person name="Johannesson H."/>
        </authorList>
    </citation>
    <scope>NUCLEOTIDE SEQUENCE</scope>
    <source>
        <strain evidence="8">CBS 118394</strain>
    </source>
</reference>
<evidence type="ECO:0000313" key="9">
    <source>
        <dbReference type="Proteomes" id="UP001283341"/>
    </source>
</evidence>
<dbReference type="GO" id="GO:0022857">
    <property type="term" value="F:transmembrane transporter activity"/>
    <property type="evidence" value="ECO:0007669"/>
    <property type="project" value="InterPro"/>
</dbReference>
<keyword evidence="5 7" id="KW-0472">Membrane</keyword>
<dbReference type="PANTHER" id="PTHR23506">
    <property type="entry name" value="GH10249P"/>
    <property type="match status" value="1"/>
</dbReference>
<keyword evidence="9" id="KW-1185">Reference proteome</keyword>
<keyword evidence="3 7" id="KW-0812">Transmembrane</keyword>
<evidence type="ECO:0000256" key="1">
    <source>
        <dbReference type="ARBA" id="ARBA00004141"/>
    </source>
</evidence>
<feature type="transmembrane region" description="Helical" evidence="7">
    <location>
        <begin position="345"/>
        <end position="363"/>
    </location>
</feature>
<keyword evidence="4 7" id="KW-1133">Transmembrane helix</keyword>
<feature type="transmembrane region" description="Helical" evidence="7">
    <location>
        <begin position="21"/>
        <end position="45"/>
    </location>
</feature>
<dbReference type="Proteomes" id="UP001283341">
    <property type="component" value="Unassembled WGS sequence"/>
</dbReference>
<evidence type="ECO:0000256" key="7">
    <source>
        <dbReference type="SAM" id="Phobius"/>
    </source>
</evidence>
<dbReference type="InterPro" id="IPR036259">
    <property type="entry name" value="MFS_trans_sf"/>
</dbReference>
<dbReference type="InterPro" id="IPR011701">
    <property type="entry name" value="MFS"/>
</dbReference>
<feature type="transmembrane region" description="Helical" evidence="7">
    <location>
        <begin position="311"/>
        <end position="333"/>
    </location>
</feature>
<feature type="transmembrane region" description="Helical" evidence="7">
    <location>
        <begin position="455"/>
        <end position="476"/>
    </location>
</feature>
<keyword evidence="2" id="KW-0813">Transport</keyword>
<dbReference type="GO" id="GO:0016020">
    <property type="term" value="C:membrane"/>
    <property type="evidence" value="ECO:0007669"/>
    <property type="project" value="UniProtKB-SubCell"/>
</dbReference>
<evidence type="ECO:0000256" key="5">
    <source>
        <dbReference type="ARBA" id="ARBA00023136"/>
    </source>
</evidence>
<dbReference type="SUPFAM" id="SSF103473">
    <property type="entry name" value="MFS general substrate transporter"/>
    <property type="match status" value="1"/>
</dbReference>
<evidence type="ECO:0000313" key="8">
    <source>
        <dbReference type="EMBL" id="KAK3330703.1"/>
    </source>
</evidence>
<reference evidence="8" key="2">
    <citation type="submission" date="2023-06" db="EMBL/GenBank/DDBJ databases">
        <authorList>
            <consortium name="Lawrence Berkeley National Laboratory"/>
            <person name="Haridas S."/>
            <person name="Hensen N."/>
            <person name="Bonometti L."/>
            <person name="Westerberg I."/>
            <person name="Brannstrom I.O."/>
            <person name="Guillou S."/>
            <person name="Cros-Aarteil S."/>
            <person name="Calhoun S."/>
            <person name="Kuo A."/>
            <person name="Mondo S."/>
            <person name="Pangilinan J."/>
            <person name="Riley R."/>
            <person name="Labutti K."/>
            <person name="Andreopoulos B."/>
            <person name="Lipzen A."/>
            <person name="Chen C."/>
            <person name="Yanf M."/>
            <person name="Daum C."/>
            <person name="Ng V."/>
            <person name="Clum A."/>
            <person name="Steindorff A."/>
            <person name="Ohm R."/>
            <person name="Martin F."/>
            <person name="Silar P."/>
            <person name="Natvig D."/>
            <person name="Lalanne C."/>
            <person name="Gautier V."/>
            <person name="Ament-Velasquez S.L."/>
            <person name="Kruys A."/>
            <person name="Hutchinson M.I."/>
            <person name="Powell A.J."/>
            <person name="Barry K."/>
            <person name="Miller A.N."/>
            <person name="Grigoriev I.V."/>
            <person name="Debuchy R."/>
            <person name="Gladieux P."/>
            <person name="Thoren M.H."/>
            <person name="Johannesson H."/>
        </authorList>
    </citation>
    <scope>NUCLEOTIDE SEQUENCE</scope>
    <source>
        <strain evidence="8">CBS 118394</strain>
    </source>
</reference>
<evidence type="ECO:0000256" key="2">
    <source>
        <dbReference type="ARBA" id="ARBA00022448"/>
    </source>
</evidence>
<protein>
    <submittedName>
        <fullName evidence="8">Major facilitator superfamily domain-containing protein</fullName>
    </submittedName>
</protein>
<feature type="region of interest" description="Disordered" evidence="6">
    <location>
        <begin position="578"/>
        <end position="600"/>
    </location>
</feature>
<feature type="transmembrane region" description="Helical" evidence="7">
    <location>
        <begin position="182"/>
        <end position="202"/>
    </location>
</feature>
<feature type="transmembrane region" description="Helical" evidence="7">
    <location>
        <begin position="375"/>
        <end position="395"/>
    </location>
</feature>
<accession>A0AAE0ISZ1</accession>
<dbReference type="PANTHER" id="PTHR23506:SF23">
    <property type="entry name" value="GH10249P"/>
    <property type="match status" value="1"/>
</dbReference>
<comment type="subcellular location">
    <subcellularLocation>
        <location evidence="1">Membrane</location>
        <topology evidence="1">Multi-pass membrane protein</topology>
    </subcellularLocation>
</comment>
<feature type="transmembrane region" description="Helical" evidence="7">
    <location>
        <begin position="278"/>
        <end position="299"/>
    </location>
</feature>
<feature type="transmembrane region" description="Helical" evidence="7">
    <location>
        <begin position="424"/>
        <end position="443"/>
    </location>
</feature>
<evidence type="ECO:0000256" key="6">
    <source>
        <dbReference type="SAM" id="MobiDB-lite"/>
    </source>
</evidence>
<dbReference type="Gene3D" id="1.20.1250.20">
    <property type="entry name" value="MFS general substrate transporter like domains"/>
    <property type="match status" value="2"/>
</dbReference>
<organism evidence="8 9">
    <name type="scientific">Apodospora peruviana</name>
    <dbReference type="NCBI Taxonomy" id="516989"/>
    <lineage>
        <taxon>Eukaryota</taxon>
        <taxon>Fungi</taxon>
        <taxon>Dikarya</taxon>
        <taxon>Ascomycota</taxon>
        <taxon>Pezizomycotina</taxon>
        <taxon>Sordariomycetes</taxon>
        <taxon>Sordariomycetidae</taxon>
        <taxon>Sordariales</taxon>
        <taxon>Lasiosphaeriaceae</taxon>
        <taxon>Apodospora</taxon>
    </lineage>
</organism>
<dbReference type="InterPro" id="IPR050930">
    <property type="entry name" value="MFS_Vesicular_Transporter"/>
</dbReference>
<feature type="transmembrane region" description="Helical" evidence="7">
    <location>
        <begin position="88"/>
        <end position="109"/>
    </location>
</feature>
<feature type="compositionally biased region" description="Low complexity" evidence="6">
    <location>
        <begin position="239"/>
        <end position="253"/>
    </location>
</feature>
<evidence type="ECO:0000256" key="4">
    <source>
        <dbReference type="ARBA" id="ARBA00022989"/>
    </source>
</evidence>
<dbReference type="EMBL" id="JAUEDM010000001">
    <property type="protein sequence ID" value="KAK3330703.1"/>
    <property type="molecule type" value="Genomic_DNA"/>
</dbReference>
<feature type="transmembrane region" description="Helical" evidence="7">
    <location>
        <begin position="149"/>
        <end position="170"/>
    </location>
</feature>
<proteinExistence type="predicted"/>
<sequence>MADEPQDDLPEDGGHTHGRVALVKFITFTDVFLSGLIVPLIPTLIQNQTEIPHEQVQIWTSVLVAAYGGAFVAASPFLSLFSTRKFTVLVSLYGGLLVASASITLLQLSRGLPSLIFARALHGLSAVATTGACSGIMSASARVNGDSSFLTWMTPAFIQAAAMTIGPSASGLLYDIVGGENAVFYCAHAAIVLNALLVLLVLKGASESQGSSDEEQRHSLLSAGGPQNYGTINPDGDRSGSSSGASPPRTSISFSRRSSTVLADSVAGGMAVTLSPRFILAMGGYAMVGLLAASLQSVLPHFSEHTFNWQMSTIGFMFVPLFAPAALASPLTGLFANRIPNAGRFLVTWGFWACAPAFVYLGHLTEDTPTVQFPFLLYLTLISLGMGLCGGPLVAEIVQAVTRPDNSALTVEHRSSAAAKATSLPSIATAWGILIGPLFAGAIRSGWGWKTMTMFLGAVSVCSGVVALLFLQGWIGSLRLHSNTRRNNAGHASDEESAPLLSGSAQHISHVNNSNDANKGGFFERTAPYFSADESGGSVDTSLKRAGKHRRHFSVDNFSLASTAGESGISQVRYQATLETAPRKTGGMCARRPSTRDSNGENRRYLMREAPHIPTTDPLLAAGSRYVIDERIGSSTSSGEEGKRKQHVVVFPEEEVAPEVLQRHEHHIVTVNTTDGAVKLVSPSEVDPGHANMEIVDELTEADVKRDGSRRYVVVLLKVAETGLESE</sequence>